<gene>
    <name evidence="3" type="ORF">C5Y83_07550</name>
</gene>
<dbReference type="AlphaFoldDB" id="A0A2S8G0E1"/>
<feature type="region of interest" description="Disordered" evidence="1">
    <location>
        <begin position="61"/>
        <end position="87"/>
    </location>
</feature>
<dbReference type="Proteomes" id="UP000238322">
    <property type="component" value="Unassembled WGS sequence"/>
</dbReference>
<dbReference type="EMBL" id="PUHY01000005">
    <property type="protein sequence ID" value="PQO37790.1"/>
    <property type="molecule type" value="Genomic_DNA"/>
</dbReference>
<reference evidence="3 4" key="1">
    <citation type="submission" date="2018-02" db="EMBL/GenBank/DDBJ databases">
        <title>Comparative genomes isolates from brazilian mangrove.</title>
        <authorList>
            <person name="Araujo J.E."/>
            <person name="Taketani R.G."/>
            <person name="Silva M.C.P."/>
            <person name="Loureco M.V."/>
            <person name="Andreote F.D."/>
        </authorList>
    </citation>
    <scope>NUCLEOTIDE SEQUENCE [LARGE SCALE GENOMIC DNA]</scope>
    <source>
        <strain evidence="3 4">Hex-1 MGV</strain>
    </source>
</reference>
<keyword evidence="2" id="KW-0812">Transmembrane</keyword>
<proteinExistence type="predicted"/>
<evidence type="ECO:0000313" key="3">
    <source>
        <dbReference type="EMBL" id="PQO37790.1"/>
    </source>
</evidence>
<organism evidence="3 4">
    <name type="scientific">Blastopirellula marina</name>
    <dbReference type="NCBI Taxonomy" id="124"/>
    <lineage>
        <taxon>Bacteria</taxon>
        <taxon>Pseudomonadati</taxon>
        <taxon>Planctomycetota</taxon>
        <taxon>Planctomycetia</taxon>
        <taxon>Pirellulales</taxon>
        <taxon>Pirellulaceae</taxon>
        <taxon>Blastopirellula</taxon>
    </lineage>
</organism>
<dbReference type="RefSeq" id="WP_105329039.1">
    <property type="nucleotide sequence ID" value="NZ_PUHY01000005.1"/>
</dbReference>
<name>A0A2S8G0E1_9BACT</name>
<evidence type="ECO:0000256" key="2">
    <source>
        <dbReference type="SAM" id="Phobius"/>
    </source>
</evidence>
<feature type="transmembrane region" description="Helical" evidence="2">
    <location>
        <begin position="28"/>
        <end position="55"/>
    </location>
</feature>
<evidence type="ECO:0000313" key="4">
    <source>
        <dbReference type="Proteomes" id="UP000238322"/>
    </source>
</evidence>
<keyword evidence="2" id="KW-0472">Membrane</keyword>
<sequence length="87" mass="9198">MTLEPQVTPALETVSGLFVLRSGANTHAIPWVLFGVLSVGAFVVIILLAVVIACIPVAEESKPKEESTVEEITNTIDESPPVAKPSE</sequence>
<accession>A0A2S8G0E1</accession>
<comment type="caution">
    <text evidence="3">The sequence shown here is derived from an EMBL/GenBank/DDBJ whole genome shotgun (WGS) entry which is preliminary data.</text>
</comment>
<evidence type="ECO:0000256" key="1">
    <source>
        <dbReference type="SAM" id="MobiDB-lite"/>
    </source>
</evidence>
<keyword evidence="2" id="KW-1133">Transmembrane helix</keyword>
<protein>
    <submittedName>
        <fullName evidence="3">Uncharacterized protein</fullName>
    </submittedName>
</protein>